<sequence>MKGILKTIRHGEWWDYKLPPILALGYATNFYSETPLYKTALWLLFLLVSVFVGAAYVSFINDITDIEVDALSGKHNRMSNIPRRIRWIFPAICIVAGLFFEYVFYPDVLSMVLYLLPWVSFSLYSCPPFRLKEKGVWGLFADACGSHVFVSLLMVSSVAHFTHQRIDWVWFAAVGIWSIAYGLRGILTHQFEDKENDIKVRLNTYVAQSGTKNFSLIQTVILSAEFSALAMILIRIGQPFPFLFLLLYFLFLFARRKLFGYQVVPIITPAGKPFQILLADYYQFFFPLALLVGAMTADARNIIVFVIHIMLFPQKVILLLKETKWSLQRLR</sequence>
<evidence type="ECO:0000256" key="3">
    <source>
        <dbReference type="ARBA" id="ARBA00022692"/>
    </source>
</evidence>
<evidence type="ECO:0000256" key="6">
    <source>
        <dbReference type="SAM" id="Phobius"/>
    </source>
</evidence>
<comment type="caution">
    <text evidence="7">The sequence shown here is derived from an EMBL/GenBank/DDBJ whole genome shotgun (WGS) entry which is preliminary data.</text>
</comment>
<dbReference type="InterPro" id="IPR044878">
    <property type="entry name" value="UbiA_sf"/>
</dbReference>
<feature type="transmembrane region" description="Helical" evidence="6">
    <location>
        <begin position="139"/>
        <end position="162"/>
    </location>
</feature>
<evidence type="ECO:0000256" key="4">
    <source>
        <dbReference type="ARBA" id="ARBA00022989"/>
    </source>
</evidence>
<dbReference type="Gene3D" id="1.10.357.140">
    <property type="entry name" value="UbiA prenyltransferase"/>
    <property type="match status" value="1"/>
</dbReference>
<organism evidence="7 8">
    <name type="scientific">Puia dinghuensis</name>
    <dbReference type="NCBI Taxonomy" id="1792502"/>
    <lineage>
        <taxon>Bacteria</taxon>
        <taxon>Pseudomonadati</taxon>
        <taxon>Bacteroidota</taxon>
        <taxon>Chitinophagia</taxon>
        <taxon>Chitinophagales</taxon>
        <taxon>Chitinophagaceae</taxon>
        <taxon>Puia</taxon>
    </lineage>
</organism>
<accession>A0A8J2UBM6</accession>
<keyword evidence="4 6" id="KW-1133">Transmembrane helix</keyword>
<dbReference type="Proteomes" id="UP000607559">
    <property type="component" value="Unassembled WGS sequence"/>
</dbReference>
<dbReference type="CDD" id="cd13956">
    <property type="entry name" value="PT_UbiA"/>
    <property type="match status" value="1"/>
</dbReference>
<evidence type="ECO:0000313" key="8">
    <source>
        <dbReference type="Proteomes" id="UP000607559"/>
    </source>
</evidence>
<keyword evidence="5 6" id="KW-0472">Membrane</keyword>
<protein>
    <recommendedName>
        <fullName evidence="9">Prenyltransferase</fullName>
    </recommendedName>
</protein>
<dbReference type="Pfam" id="PF01040">
    <property type="entry name" value="UbiA"/>
    <property type="match status" value="1"/>
</dbReference>
<feature type="transmembrane region" description="Helical" evidence="6">
    <location>
        <begin position="168"/>
        <end position="187"/>
    </location>
</feature>
<dbReference type="AlphaFoldDB" id="A0A8J2UBM6"/>
<reference evidence="7" key="2">
    <citation type="submission" date="2020-09" db="EMBL/GenBank/DDBJ databases">
        <authorList>
            <person name="Sun Q."/>
            <person name="Zhou Y."/>
        </authorList>
    </citation>
    <scope>NUCLEOTIDE SEQUENCE</scope>
    <source>
        <strain evidence="7">CGMCC 1.15448</strain>
    </source>
</reference>
<feature type="transmembrane region" description="Helical" evidence="6">
    <location>
        <begin position="85"/>
        <end position="105"/>
    </location>
</feature>
<evidence type="ECO:0008006" key="9">
    <source>
        <dbReference type="Google" id="ProtNLM"/>
    </source>
</evidence>
<reference evidence="7" key="1">
    <citation type="journal article" date="2014" name="Int. J. Syst. Evol. Microbiol.">
        <title>Complete genome sequence of Corynebacterium casei LMG S-19264T (=DSM 44701T), isolated from a smear-ripened cheese.</title>
        <authorList>
            <consortium name="US DOE Joint Genome Institute (JGI-PGF)"/>
            <person name="Walter F."/>
            <person name="Albersmeier A."/>
            <person name="Kalinowski J."/>
            <person name="Ruckert C."/>
        </authorList>
    </citation>
    <scope>NUCLEOTIDE SEQUENCE</scope>
    <source>
        <strain evidence="7">CGMCC 1.15448</strain>
    </source>
</reference>
<feature type="transmembrane region" description="Helical" evidence="6">
    <location>
        <begin position="276"/>
        <end position="296"/>
    </location>
</feature>
<evidence type="ECO:0000313" key="7">
    <source>
        <dbReference type="EMBL" id="GGA94829.1"/>
    </source>
</evidence>
<dbReference type="RefSeq" id="WP_188930722.1">
    <property type="nucleotide sequence ID" value="NZ_BMJC01000002.1"/>
</dbReference>
<dbReference type="InterPro" id="IPR000537">
    <property type="entry name" value="UbiA_prenyltransferase"/>
</dbReference>
<keyword evidence="2" id="KW-1003">Cell membrane</keyword>
<dbReference type="GO" id="GO:0016765">
    <property type="term" value="F:transferase activity, transferring alkyl or aryl (other than methyl) groups"/>
    <property type="evidence" value="ECO:0007669"/>
    <property type="project" value="InterPro"/>
</dbReference>
<evidence type="ECO:0000256" key="5">
    <source>
        <dbReference type="ARBA" id="ARBA00023136"/>
    </source>
</evidence>
<evidence type="ECO:0000256" key="2">
    <source>
        <dbReference type="ARBA" id="ARBA00022475"/>
    </source>
</evidence>
<evidence type="ECO:0000256" key="1">
    <source>
        <dbReference type="ARBA" id="ARBA00004141"/>
    </source>
</evidence>
<dbReference type="GO" id="GO:0016020">
    <property type="term" value="C:membrane"/>
    <property type="evidence" value="ECO:0007669"/>
    <property type="project" value="UniProtKB-SubCell"/>
</dbReference>
<keyword evidence="3 6" id="KW-0812">Transmembrane</keyword>
<keyword evidence="8" id="KW-1185">Reference proteome</keyword>
<feature type="transmembrane region" description="Helical" evidence="6">
    <location>
        <begin position="40"/>
        <end position="64"/>
    </location>
</feature>
<proteinExistence type="predicted"/>
<comment type="subcellular location">
    <subcellularLocation>
        <location evidence="1">Membrane</location>
        <topology evidence="1">Multi-pass membrane protein</topology>
    </subcellularLocation>
</comment>
<feature type="transmembrane region" description="Helical" evidence="6">
    <location>
        <begin position="240"/>
        <end position="255"/>
    </location>
</feature>
<feature type="transmembrane region" description="Helical" evidence="6">
    <location>
        <begin position="302"/>
        <end position="320"/>
    </location>
</feature>
<dbReference type="EMBL" id="BMJC01000002">
    <property type="protein sequence ID" value="GGA94829.1"/>
    <property type="molecule type" value="Genomic_DNA"/>
</dbReference>
<gene>
    <name evidence="7" type="ORF">GCM10011511_17670</name>
</gene>
<name>A0A8J2UBM6_9BACT</name>